<protein>
    <submittedName>
        <fullName evidence="2">Uncharacterized protein</fullName>
    </submittedName>
</protein>
<proteinExistence type="predicted"/>
<evidence type="ECO:0000256" key="1">
    <source>
        <dbReference type="SAM" id="MobiDB-lite"/>
    </source>
</evidence>
<name>A0A4D6NM15_VIGUN</name>
<feature type="region of interest" description="Disordered" evidence="1">
    <location>
        <begin position="1"/>
        <end position="51"/>
    </location>
</feature>
<dbReference type="Proteomes" id="UP000501690">
    <property type="component" value="Linkage Group LG11"/>
</dbReference>
<dbReference type="AlphaFoldDB" id="A0A4D6NM15"/>
<evidence type="ECO:0000313" key="3">
    <source>
        <dbReference type="Proteomes" id="UP000501690"/>
    </source>
</evidence>
<reference evidence="2 3" key="1">
    <citation type="submission" date="2019-04" db="EMBL/GenBank/DDBJ databases">
        <title>An improved genome assembly and genetic linkage map for asparagus bean, Vigna unguiculata ssp. sesquipedialis.</title>
        <authorList>
            <person name="Xia Q."/>
            <person name="Zhang R."/>
            <person name="Dong Y."/>
        </authorList>
    </citation>
    <scope>NUCLEOTIDE SEQUENCE [LARGE SCALE GENOMIC DNA]</scope>
    <source>
        <tissue evidence="2">Leaf</tissue>
    </source>
</reference>
<feature type="compositionally biased region" description="Polar residues" evidence="1">
    <location>
        <begin position="25"/>
        <end position="35"/>
    </location>
</feature>
<sequence length="51" mass="5714">MNHHDAQATTSSTMTGADANHRRSNNMQTTTTQPLRQPETKNDDAKMEKIT</sequence>
<gene>
    <name evidence="2" type="ORF">DEO72_LG11g1690</name>
</gene>
<dbReference type="EMBL" id="CP039355">
    <property type="protein sequence ID" value="QCE14686.1"/>
    <property type="molecule type" value="Genomic_DNA"/>
</dbReference>
<feature type="compositionally biased region" description="Basic and acidic residues" evidence="1">
    <location>
        <begin position="38"/>
        <end position="51"/>
    </location>
</feature>
<accession>A0A4D6NM15</accession>
<organism evidence="2 3">
    <name type="scientific">Vigna unguiculata</name>
    <name type="common">Cowpea</name>
    <dbReference type="NCBI Taxonomy" id="3917"/>
    <lineage>
        <taxon>Eukaryota</taxon>
        <taxon>Viridiplantae</taxon>
        <taxon>Streptophyta</taxon>
        <taxon>Embryophyta</taxon>
        <taxon>Tracheophyta</taxon>
        <taxon>Spermatophyta</taxon>
        <taxon>Magnoliopsida</taxon>
        <taxon>eudicotyledons</taxon>
        <taxon>Gunneridae</taxon>
        <taxon>Pentapetalae</taxon>
        <taxon>rosids</taxon>
        <taxon>fabids</taxon>
        <taxon>Fabales</taxon>
        <taxon>Fabaceae</taxon>
        <taxon>Papilionoideae</taxon>
        <taxon>50 kb inversion clade</taxon>
        <taxon>NPAAA clade</taxon>
        <taxon>indigoferoid/millettioid clade</taxon>
        <taxon>Phaseoleae</taxon>
        <taxon>Vigna</taxon>
    </lineage>
</organism>
<keyword evidence="3" id="KW-1185">Reference proteome</keyword>
<evidence type="ECO:0000313" key="2">
    <source>
        <dbReference type="EMBL" id="QCE14686.1"/>
    </source>
</evidence>